<name>A0A7L4ZIJ0_9FLAO</name>
<gene>
    <name evidence="1" type="ORF">IMCC3317_13690</name>
</gene>
<evidence type="ECO:0000313" key="1">
    <source>
        <dbReference type="EMBL" id="QHI36016.1"/>
    </source>
</evidence>
<reference evidence="1 2" key="1">
    <citation type="journal article" date="2013" name="Int. J. Syst. Evol. Microbiol.">
        <title>Kordia antarctica sp. nov., isolated from Antarctic seawater.</title>
        <authorList>
            <person name="Baek K."/>
            <person name="Choi A."/>
            <person name="Kang I."/>
            <person name="Lee K."/>
            <person name="Cho J.C."/>
        </authorList>
    </citation>
    <scope>NUCLEOTIDE SEQUENCE [LARGE SCALE GENOMIC DNA]</scope>
    <source>
        <strain evidence="1 2">IMCC3317</strain>
    </source>
</reference>
<organism evidence="1 2">
    <name type="scientific">Kordia antarctica</name>
    <dbReference type="NCBI Taxonomy" id="1218801"/>
    <lineage>
        <taxon>Bacteria</taxon>
        <taxon>Pseudomonadati</taxon>
        <taxon>Bacteroidota</taxon>
        <taxon>Flavobacteriia</taxon>
        <taxon>Flavobacteriales</taxon>
        <taxon>Flavobacteriaceae</taxon>
        <taxon>Kordia</taxon>
    </lineage>
</organism>
<dbReference type="EMBL" id="CP019288">
    <property type="protein sequence ID" value="QHI36016.1"/>
    <property type="molecule type" value="Genomic_DNA"/>
</dbReference>
<evidence type="ECO:0000313" key="2">
    <source>
        <dbReference type="Proteomes" id="UP000464657"/>
    </source>
</evidence>
<dbReference type="KEGG" id="kan:IMCC3317_13690"/>
<dbReference type="OrthoDB" id="9974174at2"/>
<protein>
    <submittedName>
        <fullName evidence="1">Uncharacterized protein</fullName>
    </submittedName>
</protein>
<dbReference type="RefSeq" id="WP_160128750.1">
    <property type="nucleotide sequence ID" value="NZ_CP019288.1"/>
</dbReference>
<dbReference type="AlphaFoldDB" id="A0A7L4ZIJ0"/>
<dbReference type="Proteomes" id="UP000464657">
    <property type="component" value="Chromosome"/>
</dbReference>
<proteinExistence type="predicted"/>
<sequence>MEKLSLEKFKDVEINDAQKNRMFGGTASSSSSTCKTKPAWSQVDTQTDFYTDACNDGDYAYVGSSMMTTDLLTQVSFYDSW</sequence>
<accession>A0A7L4ZIJ0</accession>
<keyword evidence="2" id="KW-1185">Reference proteome</keyword>